<organism evidence="2 3">
    <name type="scientific">Nocardiopsis sinuspersici</name>
    <dbReference type="NCBI Taxonomy" id="501010"/>
    <lineage>
        <taxon>Bacteria</taxon>
        <taxon>Bacillati</taxon>
        <taxon>Actinomycetota</taxon>
        <taxon>Actinomycetes</taxon>
        <taxon>Streptosporangiales</taxon>
        <taxon>Nocardiopsidaceae</taxon>
        <taxon>Nocardiopsis</taxon>
    </lineage>
</organism>
<evidence type="ECO:0000313" key="3">
    <source>
        <dbReference type="Proteomes" id="UP000189004"/>
    </source>
</evidence>
<reference evidence="3" key="1">
    <citation type="submission" date="2016-08" db="EMBL/GenBank/DDBJ databases">
        <authorList>
            <person name="Tokovenko B."/>
            <person name="Kalinowski J."/>
        </authorList>
    </citation>
    <scope>NUCLEOTIDE SEQUENCE [LARGE SCALE GENOMIC DNA]</scope>
    <source>
        <strain evidence="3">UTMC102</strain>
    </source>
</reference>
<dbReference type="STRING" id="501010.NOSIN_22260"/>
<dbReference type="OrthoDB" id="5197369at2"/>
<comment type="caution">
    <text evidence="2">The sequence shown here is derived from an EMBL/GenBank/DDBJ whole genome shotgun (WGS) entry which is preliminary data.</text>
</comment>
<proteinExistence type="predicted"/>
<feature type="transmembrane region" description="Helical" evidence="1">
    <location>
        <begin position="6"/>
        <end position="25"/>
    </location>
</feature>
<evidence type="ECO:0000256" key="1">
    <source>
        <dbReference type="SAM" id="Phobius"/>
    </source>
</evidence>
<keyword evidence="3" id="KW-1185">Reference proteome</keyword>
<name>A0A1V3C694_9ACTN</name>
<accession>A0A1V3C694</accession>
<gene>
    <name evidence="2" type="ORF">NOSIN_22260</name>
</gene>
<keyword evidence="1" id="KW-1133">Transmembrane helix</keyword>
<keyword evidence="1" id="KW-0812">Transmembrane</keyword>
<dbReference type="Proteomes" id="UP000189004">
    <property type="component" value="Unassembled WGS sequence"/>
</dbReference>
<dbReference type="RefSeq" id="WP_077692650.1">
    <property type="nucleotide sequence ID" value="NZ_MCOK01000001.1"/>
</dbReference>
<keyword evidence="1" id="KW-0472">Membrane</keyword>
<protein>
    <submittedName>
        <fullName evidence="2">Uncharacterized protein</fullName>
    </submittedName>
</protein>
<feature type="transmembrane region" description="Helical" evidence="1">
    <location>
        <begin position="46"/>
        <end position="67"/>
    </location>
</feature>
<sequence>MLILLLCLLALSVIAVFTGSVVVLLRQADSLVRRGRRRPEAVAPRSLVALALVTLISAFVLYGSAWLKYSPGLFPDNTCMFHAGPKEYPVSHSGLPLSTVCPSPHGGTVDIVPGWINPVAFALVAVSVVALAGAYIVYATGSRVDRRL</sequence>
<dbReference type="EMBL" id="MCOK01000001">
    <property type="protein sequence ID" value="OOC56213.1"/>
    <property type="molecule type" value="Genomic_DNA"/>
</dbReference>
<feature type="transmembrane region" description="Helical" evidence="1">
    <location>
        <begin position="115"/>
        <end position="138"/>
    </location>
</feature>
<dbReference type="AlphaFoldDB" id="A0A1V3C694"/>
<evidence type="ECO:0000313" key="2">
    <source>
        <dbReference type="EMBL" id="OOC56213.1"/>
    </source>
</evidence>